<dbReference type="OrthoDB" id="9931093at2"/>
<dbReference type="KEGG" id="pna:Pnap_2553"/>
<reference evidence="2" key="1">
    <citation type="journal article" date="2009" name="Environ. Microbiol.">
        <title>The genome of Polaromonas naphthalenivorans strain CJ2, isolated from coal tar-contaminated sediment, reveals physiological and metabolic versatility and evolution through extensive horizontal gene transfer.</title>
        <authorList>
            <person name="Yagi J.M."/>
            <person name="Sims D."/>
            <person name="Brettin T."/>
            <person name="Bruce D."/>
            <person name="Madsen E.L."/>
        </authorList>
    </citation>
    <scope>NUCLEOTIDE SEQUENCE [LARGE SCALE GENOMIC DNA]</scope>
    <source>
        <strain evidence="2">CJ2</strain>
    </source>
</reference>
<evidence type="ECO:0000313" key="1">
    <source>
        <dbReference type="EMBL" id="ABM37856.1"/>
    </source>
</evidence>
<dbReference type="InterPro" id="IPR010985">
    <property type="entry name" value="Ribbon_hlx_hlx"/>
</dbReference>
<proteinExistence type="predicted"/>
<protein>
    <submittedName>
        <fullName evidence="1">Uncharacterized protein</fullName>
    </submittedName>
</protein>
<gene>
    <name evidence="1" type="ordered locus">Pnap_2553</name>
</gene>
<dbReference type="HOGENOM" id="CLU_2480697_0_0_4"/>
<dbReference type="Proteomes" id="UP000000644">
    <property type="component" value="Chromosome"/>
</dbReference>
<accession>A1VQC8</accession>
<evidence type="ECO:0000313" key="2">
    <source>
        <dbReference type="Proteomes" id="UP000000644"/>
    </source>
</evidence>
<dbReference type="STRING" id="365044.Pnap_2553"/>
<dbReference type="AlphaFoldDB" id="A1VQC8"/>
<organism evidence="1 2">
    <name type="scientific">Polaromonas naphthalenivorans (strain CJ2)</name>
    <dbReference type="NCBI Taxonomy" id="365044"/>
    <lineage>
        <taxon>Bacteria</taxon>
        <taxon>Pseudomonadati</taxon>
        <taxon>Pseudomonadota</taxon>
        <taxon>Betaproteobacteria</taxon>
        <taxon>Burkholderiales</taxon>
        <taxon>Comamonadaceae</taxon>
        <taxon>Polaromonas</taxon>
    </lineage>
</organism>
<dbReference type="GO" id="GO:0006355">
    <property type="term" value="P:regulation of DNA-templated transcription"/>
    <property type="evidence" value="ECO:0007669"/>
    <property type="project" value="InterPro"/>
</dbReference>
<dbReference type="EMBL" id="CP000529">
    <property type="protein sequence ID" value="ABM37856.1"/>
    <property type="molecule type" value="Genomic_DNA"/>
</dbReference>
<keyword evidence="2" id="KW-1185">Reference proteome</keyword>
<dbReference type="RefSeq" id="WP_011801934.1">
    <property type="nucleotide sequence ID" value="NC_008781.1"/>
</dbReference>
<dbReference type="SUPFAM" id="SSF47598">
    <property type="entry name" value="Ribbon-helix-helix"/>
    <property type="match status" value="1"/>
</dbReference>
<sequence>MNSNLTPVTLDLPDELIAELTLAAQAKGLSLEEWVTILVTKAISELPDDSTTQTSESQAFEEAAKTLTALEPKDGAPNPAPSKFIVK</sequence>
<name>A1VQC8_POLNA</name>